<dbReference type="RefSeq" id="WP_132117253.1">
    <property type="nucleotide sequence ID" value="NZ_SMJU01000006.1"/>
</dbReference>
<evidence type="ECO:0000259" key="1">
    <source>
        <dbReference type="Pfam" id="PF08885"/>
    </source>
</evidence>
<dbReference type="EMBL" id="SMJU01000006">
    <property type="protein sequence ID" value="TDB65107.1"/>
    <property type="molecule type" value="Genomic_DNA"/>
</dbReference>
<name>A0A4R4KB67_9BACT</name>
<dbReference type="PROSITE" id="PS51257">
    <property type="entry name" value="PROKAR_LIPOPROTEIN"/>
    <property type="match status" value="1"/>
</dbReference>
<evidence type="ECO:0000313" key="3">
    <source>
        <dbReference type="Proteomes" id="UP000295706"/>
    </source>
</evidence>
<gene>
    <name evidence="2" type="ORF">EZE20_10345</name>
</gene>
<dbReference type="InterPro" id="IPR014982">
    <property type="entry name" value="GSCFA"/>
</dbReference>
<reference evidence="2 3" key="1">
    <citation type="submission" date="2019-02" db="EMBL/GenBank/DDBJ databases">
        <title>Arundinibacter roseus gen. nov., sp. nov., a new member of the family Cytophagaceae.</title>
        <authorList>
            <person name="Szuroczki S."/>
            <person name="Khayer B."/>
            <person name="Sproer C."/>
            <person name="Toumi M."/>
            <person name="Szabo A."/>
            <person name="Felfoldi T."/>
            <person name="Schumann P."/>
            <person name="Toth E."/>
        </authorList>
    </citation>
    <scope>NUCLEOTIDE SEQUENCE [LARGE SCALE GENOMIC DNA]</scope>
    <source>
        <strain evidence="2 3">DMA-k-7a</strain>
    </source>
</reference>
<accession>A0A4R4KB67</accession>
<comment type="caution">
    <text evidence="2">The sequence shown here is derived from an EMBL/GenBank/DDBJ whole genome shotgun (WGS) entry which is preliminary data.</text>
</comment>
<dbReference type="AlphaFoldDB" id="A0A4R4KB67"/>
<dbReference type="Pfam" id="PF08885">
    <property type="entry name" value="GSCFA"/>
    <property type="match status" value="1"/>
</dbReference>
<evidence type="ECO:0000313" key="2">
    <source>
        <dbReference type="EMBL" id="TDB65107.1"/>
    </source>
</evidence>
<organism evidence="2 3">
    <name type="scientific">Arundinibacter roseus</name>
    <dbReference type="NCBI Taxonomy" id="2070510"/>
    <lineage>
        <taxon>Bacteria</taxon>
        <taxon>Pseudomonadati</taxon>
        <taxon>Bacteroidota</taxon>
        <taxon>Cytophagia</taxon>
        <taxon>Cytophagales</taxon>
        <taxon>Spirosomataceae</taxon>
        <taxon>Arundinibacter</taxon>
    </lineage>
</organism>
<keyword evidence="3" id="KW-1185">Reference proteome</keyword>
<dbReference type="OrthoDB" id="9807687at2"/>
<protein>
    <submittedName>
        <fullName evidence="2">GSCFA domain-containing protein</fullName>
    </submittedName>
</protein>
<sequence>MKSIQLRTEISIKSSEWTLDTSTPILTLGSCFAEVLGNQLSSYKFPVLSNPFGTVFNPYSMAQLLTMALENIRPSEELYVRNSDGIWLHYDFHSMFWATSKRELEALLVKKLDEVRTFLSTAKVLVLTFGTAHVYRYRKNLAILSNCHKSHPNEFVKELLSHDQLINRWSHLIQTLGLSRKILLTISPVRHVRDTLPMNQVSKSVLRIFCHRLSEMYPNVSYFPSYEIMMDDLRDYRFYGPDLIHPNEVAEEYIFQLFSKTYIQKETLTLMEEWDAILKMLEHRPRHGLTPGYKSHLKTIHTRLLGVSESLNVSSEIHEIEQRISEFPDEG</sequence>
<dbReference type="Proteomes" id="UP000295706">
    <property type="component" value="Unassembled WGS sequence"/>
</dbReference>
<proteinExistence type="predicted"/>
<feature type="domain" description="GSCFA" evidence="1">
    <location>
        <begin position="25"/>
        <end position="258"/>
    </location>
</feature>
<dbReference type="SUPFAM" id="SSF52266">
    <property type="entry name" value="SGNH hydrolase"/>
    <property type="match status" value="1"/>
</dbReference>